<dbReference type="AlphaFoldDB" id="A0A378JFS0"/>
<evidence type="ECO:0000256" key="1">
    <source>
        <dbReference type="SAM" id="MobiDB-lite"/>
    </source>
</evidence>
<feature type="compositionally biased region" description="Polar residues" evidence="1">
    <location>
        <begin position="169"/>
        <end position="181"/>
    </location>
</feature>
<dbReference type="OrthoDB" id="9985127at2"/>
<evidence type="ECO:0000313" key="3">
    <source>
        <dbReference type="Proteomes" id="UP000254794"/>
    </source>
</evidence>
<protein>
    <submittedName>
        <fullName evidence="2">Uncharacterized protein</fullName>
    </submittedName>
</protein>
<evidence type="ECO:0000313" key="2">
    <source>
        <dbReference type="EMBL" id="STX50025.1"/>
    </source>
</evidence>
<feature type="region of interest" description="Disordered" evidence="1">
    <location>
        <begin position="44"/>
        <end position="202"/>
    </location>
</feature>
<sequence length="239" mass="25314">MSRVTIYISILFFASTVINAKTPPLIISGIESQKITPIITENPDQTIHLQPDHPPPSQLNSSNTPNPTTPNTGTAPNSMDEQGNTTNNPSINNSTVDSTTPTSVDESGNTTNDTDVNTNLSATPSGTTSSTTEETDNQKDINTNLNNTTKGAPGNSKGAPAVSAPPALNNDSGTANDSPNGNKPAIVNPKDNTSSIFDSEDRIIFDNEEEPEEDDDIFFMDNVDITPPESSNQTIPNSQ</sequence>
<keyword evidence="3" id="KW-1185">Reference proteome</keyword>
<accession>A0A378JFS0</accession>
<name>A0A378JFS0_9GAMM</name>
<dbReference type="RefSeq" id="WP_115329502.1">
    <property type="nucleotide sequence ID" value="NZ_CAAAHP010000003.1"/>
</dbReference>
<dbReference type="Proteomes" id="UP000254794">
    <property type="component" value="Unassembled WGS sequence"/>
</dbReference>
<proteinExistence type="predicted"/>
<reference evidence="2 3" key="1">
    <citation type="submission" date="2018-06" db="EMBL/GenBank/DDBJ databases">
        <authorList>
            <consortium name="Pathogen Informatics"/>
            <person name="Doyle S."/>
        </authorList>
    </citation>
    <scope>NUCLEOTIDE SEQUENCE [LARGE SCALE GENOMIC DNA]</scope>
    <source>
        <strain evidence="2 3">NCTC13316</strain>
    </source>
</reference>
<dbReference type="EMBL" id="UGOD01000001">
    <property type="protein sequence ID" value="STX50025.1"/>
    <property type="molecule type" value="Genomic_DNA"/>
</dbReference>
<feature type="compositionally biased region" description="Low complexity" evidence="1">
    <location>
        <begin position="58"/>
        <end position="119"/>
    </location>
</feature>
<feature type="compositionally biased region" description="Polar residues" evidence="1">
    <location>
        <begin position="140"/>
        <end position="150"/>
    </location>
</feature>
<organism evidence="2 3">
    <name type="scientific">Legionella busanensis</name>
    <dbReference type="NCBI Taxonomy" id="190655"/>
    <lineage>
        <taxon>Bacteria</taxon>
        <taxon>Pseudomonadati</taxon>
        <taxon>Pseudomonadota</taxon>
        <taxon>Gammaproteobacteria</taxon>
        <taxon>Legionellales</taxon>
        <taxon>Legionellaceae</taxon>
        <taxon>Legionella</taxon>
    </lineage>
</organism>
<gene>
    <name evidence="2" type="ORF">NCTC13316_00090</name>
</gene>